<dbReference type="AlphaFoldDB" id="A0A095A0L2"/>
<evidence type="ECO:0000313" key="2">
    <source>
        <dbReference type="Proteomes" id="UP000033731"/>
    </source>
</evidence>
<name>A0A095A0L2_9HYPH</name>
<dbReference type="Proteomes" id="UP000033731">
    <property type="component" value="Unassembled WGS sequence"/>
</dbReference>
<organism evidence="1 2">
    <name type="scientific">Candidatus Liberibacter solanacearum</name>
    <dbReference type="NCBI Taxonomy" id="556287"/>
    <lineage>
        <taxon>Bacteria</taxon>
        <taxon>Pseudomonadati</taxon>
        <taxon>Pseudomonadota</taxon>
        <taxon>Alphaproteobacteria</taxon>
        <taxon>Hyphomicrobiales</taxon>
        <taxon>Rhizobiaceae</taxon>
        <taxon>Liberibacter</taxon>
    </lineage>
</organism>
<dbReference type="EMBL" id="JMTK01000002">
    <property type="protein sequence ID" value="KJZ81697.1"/>
    <property type="molecule type" value="Genomic_DNA"/>
</dbReference>
<gene>
    <name evidence="1" type="ORF">DJ66_0419</name>
</gene>
<accession>A0A095A0L2</accession>
<comment type="caution">
    <text evidence="1">The sequence shown here is derived from an EMBL/GenBank/DDBJ whole genome shotgun (WGS) entry which is preliminary data.</text>
</comment>
<dbReference type="PATRIC" id="fig|556287.9.peg.441"/>
<proteinExistence type="predicted"/>
<reference evidence="1 2" key="1">
    <citation type="journal article" date="2015" name="Phytopathology">
        <title>Genomes of Candidatus Liberibacter solanacearum haplotype A from New Zealand and the USA suggest significant genome plasticity in the species.</title>
        <authorList>
            <person name="Thompson S.M."/>
            <person name="Johnson C.P."/>
            <person name="Lu A.Y."/>
            <person name="Frampton R.A."/>
            <person name="Sullivan K.L."/>
            <person name="Fiers M.W."/>
            <person name="Crowhurst R.N."/>
            <person name="Pitman A.R."/>
            <person name="Scott I."/>
            <person name="Gudmestad N.C."/>
            <person name="Smith G.R."/>
        </authorList>
    </citation>
    <scope>NUCLEOTIDE SEQUENCE [LARGE SCALE GENOMIC DNA]</scope>
    <source>
        <strain evidence="1 2">LsoNZ1</strain>
    </source>
</reference>
<sequence length="186" mass="21321">MFLRILKNFFIFGRRFFVLLIITGMPVAYADSTNSNPVLRNEFIRWLVYYHSPDSNRKICYTVTVPTFSEPEKGVKHGINFFMIGLKKETKDSYVSELVMDYPLDENTMVSIEVIGKNSSGQIFTMHPHNNRATFQKESDNEILIKEMKLGKEVIVSAKSKRGTNTRYVYSLSGLSDALADLPKCQ</sequence>
<keyword evidence="2" id="KW-1185">Reference proteome</keyword>
<protein>
    <submittedName>
        <fullName evidence="1">Uncharacterized protein</fullName>
    </submittedName>
</protein>
<dbReference type="RefSeq" id="WP_034441745.1">
    <property type="nucleotide sequence ID" value="NZ_JMTK01000002.1"/>
</dbReference>
<evidence type="ECO:0000313" key="1">
    <source>
        <dbReference type="EMBL" id="KJZ81697.1"/>
    </source>
</evidence>